<dbReference type="PANTHER" id="PTHR43319:SF3">
    <property type="entry name" value="BETA-LACTAMASE-RELATED DOMAIN-CONTAINING PROTEIN"/>
    <property type="match status" value="1"/>
</dbReference>
<dbReference type="EMBL" id="CZQD01000038">
    <property type="protein sequence ID" value="CUS57231.1"/>
    <property type="molecule type" value="Genomic_DNA"/>
</dbReference>
<dbReference type="InterPro" id="IPR052907">
    <property type="entry name" value="Beta-lactamase/esterase"/>
</dbReference>
<reference evidence="2" key="1">
    <citation type="submission" date="2015-10" db="EMBL/GenBank/DDBJ databases">
        <authorList>
            <person name="Gilbert D.G."/>
        </authorList>
    </citation>
    <scope>NUCLEOTIDE SEQUENCE</scope>
</reference>
<evidence type="ECO:0000313" key="2">
    <source>
        <dbReference type="EMBL" id="CUS57231.1"/>
    </source>
</evidence>
<proteinExistence type="predicted"/>
<feature type="domain" description="Beta-lactamase-related" evidence="1">
    <location>
        <begin position="25"/>
        <end position="361"/>
    </location>
</feature>
<sequence length="372" mass="39814">MTDTTSDSWPMAGHADSGFESVRRVFEKNFENGEELGAGFAVIKDGKVVVNLVGGWADRKKEHPWSDTTLVPVYSTTKGIAAIVLAHLVERLPGGFETPVADVWPEFAANGKGAVTIAEVASHQAGLPGFPEEIDPELWLDPPACAAALAELAPMWSPGSAHGYHPLTWGYLVGEIARRISGETLGTTLNLLFPNVDFMIGTPASEHDRCADIQRPRELAELGEITPPRRAAFVSKWAAPNRGGAIWREIEIPSANGHGTALSVAQLYETYTTNGEGVMSNATFEALSTARTHGPDLVLPMITSFGAGIMHNTHGMFGPEPTTLGHCGWGGSMAIADQRNGLTCAYVMNKQSNILVGDPRAVRLVEAVYDCL</sequence>
<dbReference type="InterPro" id="IPR012338">
    <property type="entry name" value="Beta-lactam/transpept-like"/>
</dbReference>
<name>A0A160U143_9ZZZZ</name>
<dbReference type="SUPFAM" id="SSF56601">
    <property type="entry name" value="beta-lactamase/transpeptidase-like"/>
    <property type="match status" value="1"/>
</dbReference>
<dbReference type="Pfam" id="PF00144">
    <property type="entry name" value="Beta-lactamase"/>
    <property type="match status" value="1"/>
</dbReference>
<dbReference type="InterPro" id="IPR001466">
    <property type="entry name" value="Beta-lactam-related"/>
</dbReference>
<dbReference type="AlphaFoldDB" id="A0A160U143"/>
<gene>
    <name evidence="2" type="ORF">MGWOODY_Hyp834</name>
</gene>
<evidence type="ECO:0000259" key="1">
    <source>
        <dbReference type="Pfam" id="PF00144"/>
    </source>
</evidence>
<dbReference type="PANTHER" id="PTHR43319">
    <property type="entry name" value="BETA-LACTAMASE-RELATED"/>
    <property type="match status" value="1"/>
</dbReference>
<accession>A0A160U143</accession>
<organism evidence="2">
    <name type="scientific">hydrothermal vent metagenome</name>
    <dbReference type="NCBI Taxonomy" id="652676"/>
    <lineage>
        <taxon>unclassified sequences</taxon>
        <taxon>metagenomes</taxon>
        <taxon>ecological metagenomes</taxon>
    </lineage>
</organism>
<dbReference type="Gene3D" id="3.40.710.10">
    <property type="entry name" value="DD-peptidase/beta-lactamase superfamily"/>
    <property type="match status" value="1"/>
</dbReference>
<protein>
    <submittedName>
        <fullName evidence="2">Esterase A</fullName>
    </submittedName>
</protein>